<dbReference type="PANTHER" id="PTHR43031">
    <property type="entry name" value="FAD-DEPENDENT OXIDOREDUCTASE"/>
    <property type="match status" value="1"/>
</dbReference>
<evidence type="ECO:0000313" key="3">
    <source>
        <dbReference type="Proteomes" id="UP001597460"/>
    </source>
</evidence>
<feature type="domain" description="Rhodanese" evidence="1">
    <location>
        <begin position="15"/>
        <end position="104"/>
    </location>
</feature>
<dbReference type="EMBL" id="JBHULI010000002">
    <property type="protein sequence ID" value="MFD2531213.1"/>
    <property type="molecule type" value="Genomic_DNA"/>
</dbReference>
<sequence>METITVHDLKKKKENEDSFFLLDVREYHEYLVSNIDGHHIPYNDLENRLSEIDEHKDKDVVVMCRSGNTSKDAASILIDSGFENIFSLEGGMKKWAKEIDPSLPVI</sequence>
<protein>
    <submittedName>
        <fullName evidence="2">Rhodanese-like domain-containing protein</fullName>
    </submittedName>
</protein>
<keyword evidence="3" id="KW-1185">Reference proteome</keyword>
<dbReference type="InterPro" id="IPR050229">
    <property type="entry name" value="GlpE_sulfurtransferase"/>
</dbReference>
<dbReference type="CDD" id="cd00158">
    <property type="entry name" value="RHOD"/>
    <property type="match status" value="1"/>
</dbReference>
<organism evidence="2 3">
    <name type="scientific">Gracilimonas halophila</name>
    <dbReference type="NCBI Taxonomy" id="1834464"/>
    <lineage>
        <taxon>Bacteria</taxon>
        <taxon>Pseudomonadati</taxon>
        <taxon>Balneolota</taxon>
        <taxon>Balneolia</taxon>
        <taxon>Balneolales</taxon>
        <taxon>Balneolaceae</taxon>
        <taxon>Gracilimonas</taxon>
    </lineage>
</organism>
<proteinExistence type="predicted"/>
<dbReference type="SUPFAM" id="SSF52821">
    <property type="entry name" value="Rhodanese/Cell cycle control phosphatase"/>
    <property type="match status" value="1"/>
</dbReference>
<dbReference type="SMART" id="SM00450">
    <property type="entry name" value="RHOD"/>
    <property type="match status" value="1"/>
</dbReference>
<comment type="caution">
    <text evidence="2">The sequence shown here is derived from an EMBL/GenBank/DDBJ whole genome shotgun (WGS) entry which is preliminary data.</text>
</comment>
<dbReference type="RefSeq" id="WP_390297832.1">
    <property type="nucleotide sequence ID" value="NZ_JBHULI010000002.1"/>
</dbReference>
<name>A0ABW5JEN3_9BACT</name>
<dbReference type="InterPro" id="IPR001763">
    <property type="entry name" value="Rhodanese-like_dom"/>
</dbReference>
<dbReference type="Gene3D" id="3.40.250.10">
    <property type="entry name" value="Rhodanese-like domain"/>
    <property type="match status" value="1"/>
</dbReference>
<dbReference type="PROSITE" id="PS50206">
    <property type="entry name" value="RHODANESE_3"/>
    <property type="match status" value="1"/>
</dbReference>
<reference evidence="3" key="1">
    <citation type="journal article" date="2019" name="Int. J. Syst. Evol. Microbiol.">
        <title>The Global Catalogue of Microorganisms (GCM) 10K type strain sequencing project: providing services to taxonomists for standard genome sequencing and annotation.</title>
        <authorList>
            <consortium name="The Broad Institute Genomics Platform"/>
            <consortium name="The Broad Institute Genome Sequencing Center for Infectious Disease"/>
            <person name="Wu L."/>
            <person name="Ma J."/>
        </authorList>
    </citation>
    <scope>NUCLEOTIDE SEQUENCE [LARGE SCALE GENOMIC DNA]</scope>
    <source>
        <strain evidence="3">KCTC 52042</strain>
    </source>
</reference>
<evidence type="ECO:0000313" key="2">
    <source>
        <dbReference type="EMBL" id="MFD2531213.1"/>
    </source>
</evidence>
<dbReference type="PANTHER" id="PTHR43031:SF17">
    <property type="entry name" value="SULFURTRANSFERASE YTWF-RELATED"/>
    <property type="match status" value="1"/>
</dbReference>
<evidence type="ECO:0000259" key="1">
    <source>
        <dbReference type="PROSITE" id="PS50206"/>
    </source>
</evidence>
<gene>
    <name evidence="2" type="ORF">ACFSVN_02000</name>
</gene>
<dbReference type="Proteomes" id="UP001597460">
    <property type="component" value="Unassembled WGS sequence"/>
</dbReference>
<accession>A0ABW5JEN3</accession>
<dbReference type="Pfam" id="PF00581">
    <property type="entry name" value="Rhodanese"/>
    <property type="match status" value="1"/>
</dbReference>
<dbReference type="InterPro" id="IPR036873">
    <property type="entry name" value="Rhodanese-like_dom_sf"/>
</dbReference>